<dbReference type="InterPro" id="IPR050445">
    <property type="entry name" value="Bact_polysacc_biosynth/exp"/>
</dbReference>
<dbReference type="RefSeq" id="WP_007475694.1">
    <property type="nucleotide sequence ID" value="NZ_KQ130612.1"/>
</dbReference>
<evidence type="ECO:0000256" key="4">
    <source>
        <dbReference type="ARBA" id="ARBA00022692"/>
    </source>
</evidence>
<dbReference type="PANTHER" id="PTHR32309:SF13">
    <property type="entry name" value="FERRIC ENTEROBACTIN TRANSPORT PROTEIN FEPE"/>
    <property type="match status" value="1"/>
</dbReference>
<keyword evidence="10" id="KW-1185">Reference proteome</keyword>
<dbReference type="GO" id="GO:0004713">
    <property type="term" value="F:protein tyrosine kinase activity"/>
    <property type="evidence" value="ECO:0007669"/>
    <property type="project" value="TreeGrafter"/>
</dbReference>
<feature type="transmembrane region" description="Helical" evidence="7">
    <location>
        <begin position="18"/>
        <end position="40"/>
    </location>
</feature>
<evidence type="ECO:0000259" key="8">
    <source>
        <dbReference type="Pfam" id="PF02706"/>
    </source>
</evidence>
<organism evidence="9 10">
    <name type="scientific">Listeria fleischmannii 1991</name>
    <dbReference type="NCBI Taxonomy" id="1430899"/>
    <lineage>
        <taxon>Bacteria</taxon>
        <taxon>Bacillati</taxon>
        <taxon>Bacillota</taxon>
        <taxon>Bacilli</taxon>
        <taxon>Bacillales</taxon>
        <taxon>Listeriaceae</taxon>
        <taxon>Listeria</taxon>
    </lineage>
</organism>
<keyword evidence="5 7" id="KW-1133">Transmembrane helix</keyword>
<comment type="subcellular location">
    <subcellularLocation>
        <location evidence="1">Cell membrane</location>
        <topology evidence="1">Multi-pass membrane protein</topology>
    </subcellularLocation>
</comment>
<evidence type="ECO:0000256" key="7">
    <source>
        <dbReference type="SAM" id="Phobius"/>
    </source>
</evidence>
<evidence type="ECO:0000256" key="1">
    <source>
        <dbReference type="ARBA" id="ARBA00004651"/>
    </source>
</evidence>
<evidence type="ECO:0000313" key="9">
    <source>
        <dbReference type="EMBL" id="KMT60360.1"/>
    </source>
</evidence>
<accession>A0A0J8GCN6</accession>
<dbReference type="PANTHER" id="PTHR32309">
    <property type="entry name" value="TYROSINE-PROTEIN KINASE"/>
    <property type="match status" value="1"/>
</dbReference>
<keyword evidence="4 7" id="KW-0812">Transmembrane</keyword>
<dbReference type="Proteomes" id="UP000052258">
    <property type="component" value="Unassembled WGS sequence"/>
</dbReference>
<keyword evidence="3" id="KW-1003">Cell membrane</keyword>
<sequence length="223" mass="24944">MIQELTFQKFFRSMRKSWYWFILVPLLLIAITYLLSNYVIKPLYTSQTQILVSTKSQSNELQTSDNVRSSIQLIDTYSTTLNSSRTLQNVIKRYDLNLSSTALATKVTVSGNVNSLVFTVTVVDKNPEMVETVANGIATVAQKDFPSLFSGTKIIKLESASKAVKTSNVTRYILAFAFGIGIAIIISLLRAHYDNFIRQKENLEEMGLTFLGDLPVFKGGCSK</sequence>
<dbReference type="OrthoDB" id="2360475at2"/>
<dbReference type="PATRIC" id="fig|1430899.3.peg.891"/>
<feature type="transmembrane region" description="Helical" evidence="7">
    <location>
        <begin position="172"/>
        <end position="191"/>
    </location>
</feature>
<evidence type="ECO:0000256" key="2">
    <source>
        <dbReference type="ARBA" id="ARBA00006683"/>
    </source>
</evidence>
<reference evidence="9 10" key="1">
    <citation type="journal article" date="2015" name="Genome Biol. Evol.">
        <title>Comparative Genomics of Listeria Sensu Lato: Genus-Wide Differences in Evolutionary Dynamics and the Progressive Gain of Complex, Potentially Pathogenicity-Related Traits through Lateral Gene Transfer.</title>
        <authorList>
            <person name="Chiara M."/>
            <person name="Caruso M."/>
            <person name="D'Erchia A.M."/>
            <person name="Manzari C."/>
            <person name="Fraccalvieri R."/>
            <person name="Goffredo E."/>
            <person name="Latorre L."/>
            <person name="Miccolupo A."/>
            <person name="Padalino I."/>
            <person name="Santagada G."/>
            <person name="Chiocco D."/>
            <person name="Pesole G."/>
            <person name="Horner D.S."/>
            <person name="Parisi A."/>
        </authorList>
    </citation>
    <scope>NUCLEOTIDE SEQUENCE [LARGE SCALE GENOMIC DNA]</scope>
    <source>
        <strain evidence="9 10">1991</strain>
    </source>
</reference>
<dbReference type="EMBL" id="AZHO01000009">
    <property type="protein sequence ID" value="KMT60360.1"/>
    <property type="molecule type" value="Genomic_DNA"/>
</dbReference>
<proteinExistence type="inferred from homology"/>
<evidence type="ECO:0000313" key="10">
    <source>
        <dbReference type="Proteomes" id="UP000052258"/>
    </source>
</evidence>
<dbReference type="InterPro" id="IPR003856">
    <property type="entry name" value="LPS_length_determ_N"/>
</dbReference>
<dbReference type="AlphaFoldDB" id="A0A0J8GCN6"/>
<gene>
    <name evidence="9" type="ORF">X560_0866</name>
</gene>
<name>A0A0J8GCN6_9LIST</name>
<dbReference type="Pfam" id="PF02706">
    <property type="entry name" value="Wzz"/>
    <property type="match status" value="1"/>
</dbReference>
<dbReference type="GO" id="GO:0005886">
    <property type="term" value="C:plasma membrane"/>
    <property type="evidence" value="ECO:0007669"/>
    <property type="project" value="UniProtKB-SubCell"/>
</dbReference>
<evidence type="ECO:0000256" key="3">
    <source>
        <dbReference type="ARBA" id="ARBA00022475"/>
    </source>
</evidence>
<protein>
    <submittedName>
        <fullName evidence="9">Chain length determinant family protein</fullName>
    </submittedName>
</protein>
<keyword evidence="6 7" id="KW-0472">Membrane</keyword>
<feature type="domain" description="Polysaccharide chain length determinant N-terminal" evidence="8">
    <location>
        <begin position="4"/>
        <end position="92"/>
    </location>
</feature>
<comment type="similarity">
    <text evidence="2">Belongs to the CpsC/CapA family.</text>
</comment>
<evidence type="ECO:0000256" key="6">
    <source>
        <dbReference type="ARBA" id="ARBA00023136"/>
    </source>
</evidence>
<comment type="caution">
    <text evidence="9">The sequence shown here is derived from an EMBL/GenBank/DDBJ whole genome shotgun (WGS) entry which is preliminary data.</text>
</comment>
<evidence type="ECO:0000256" key="5">
    <source>
        <dbReference type="ARBA" id="ARBA00022989"/>
    </source>
</evidence>